<dbReference type="AlphaFoldDB" id="Q64MK0"/>
<proteinExistence type="predicted"/>
<dbReference type="KEGG" id="bfr:BF4550"/>
<accession>Q64MK0</accession>
<evidence type="ECO:0000313" key="1">
    <source>
        <dbReference type="EMBL" id="BAD51287.1"/>
    </source>
</evidence>
<sequence length="53" mass="5830">MKLCPLSGKKSGFYSVFKAVIFSPLAARVRRARGESPKEALQKCAKCDKESNP</sequence>
<reference evidence="1 2" key="1">
    <citation type="journal article" date="2004" name="Proc. Natl. Acad. Sci. U.S.A.">
        <title>Genomic analysis of Bacteroides fragilis reveals extensive DNA inversions regulating cell surface adaptation.</title>
        <authorList>
            <person name="Kuwahara T."/>
            <person name="Yamashita A."/>
            <person name="Hirakawa H."/>
            <person name="Nakayama H."/>
            <person name="Toh H."/>
            <person name="Okada N."/>
            <person name="Kuhara S."/>
            <person name="Hattori M."/>
            <person name="Hayashi T."/>
            <person name="Ohnishi Y."/>
        </authorList>
    </citation>
    <scope>NUCLEOTIDE SEQUENCE [LARGE SCALE GENOMIC DNA]</scope>
    <source>
        <strain evidence="1 2">YCH46</strain>
    </source>
</reference>
<protein>
    <submittedName>
        <fullName evidence="1">Uncharacterized protein</fullName>
    </submittedName>
</protein>
<dbReference type="Proteomes" id="UP000002197">
    <property type="component" value="Chromosome"/>
</dbReference>
<name>Q64MK0_BACFR</name>
<dbReference type="EMBL" id="AP006841">
    <property type="protein sequence ID" value="BAD51287.1"/>
    <property type="molecule type" value="Genomic_DNA"/>
</dbReference>
<evidence type="ECO:0000313" key="2">
    <source>
        <dbReference type="Proteomes" id="UP000002197"/>
    </source>
</evidence>
<organism evidence="1 2">
    <name type="scientific">Bacteroides fragilis (strain YCH46)</name>
    <dbReference type="NCBI Taxonomy" id="295405"/>
    <lineage>
        <taxon>Bacteria</taxon>
        <taxon>Pseudomonadati</taxon>
        <taxon>Bacteroidota</taxon>
        <taxon>Bacteroidia</taxon>
        <taxon>Bacteroidales</taxon>
        <taxon>Bacteroidaceae</taxon>
        <taxon>Bacteroides</taxon>
    </lineage>
</organism>
<dbReference type="HOGENOM" id="CLU_3058523_0_0_10"/>
<gene>
    <name evidence="1" type="ordered locus">BF4550</name>
</gene>